<name>A0A0F8CRM2_LARCR</name>
<sequence length="121" mass="13529">MEAFKFIGLHDQVYISCSVMMCEAGNPDTRCSQGCVNTTWSNNRRGKREIVTQTLMHRISQGPLRLKRSAERTESPVMNLNLNLVFIAGCLLAAVGMVSAVVMYKAKVSRVKYQPLPTFES</sequence>
<evidence type="ECO:0000259" key="4">
    <source>
        <dbReference type="PROSITE" id="PS51034"/>
    </source>
</evidence>
<dbReference type="InterPro" id="IPR001507">
    <property type="entry name" value="ZP_dom"/>
</dbReference>
<keyword evidence="3" id="KW-1133">Transmembrane helix</keyword>
<keyword evidence="1" id="KW-0732">Signal</keyword>
<feature type="domain" description="ZP" evidence="4">
    <location>
        <begin position="1"/>
        <end position="38"/>
    </location>
</feature>
<dbReference type="Gene3D" id="2.60.40.4100">
    <property type="entry name" value="Zona pellucida, ZP-C domain"/>
    <property type="match status" value="1"/>
</dbReference>
<dbReference type="PROSITE" id="PS51034">
    <property type="entry name" value="ZP_2"/>
    <property type="match status" value="1"/>
</dbReference>
<evidence type="ECO:0000256" key="1">
    <source>
        <dbReference type="ARBA" id="ARBA00022729"/>
    </source>
</evidence>
<reference evidence="5" key="1">
    <citation type="journal article" date="2015" name="PLoS Genet.">
        <title>Genome Sequencing of the Perciform Fish Larimichthys crocea Provides Insights into Molecular and Genetic Mechanisms of Stress Adaptation.</title>
        <authorList>
            <person name="Ao J."/>
            <person name="Mu Y."/>
            <person name="Xiang L.X."/>
            <person name="Fan D."/>
            <person name="Feng M."/>
            <person name="Zhang S."/>
            <person name="Shi Q."/>
            <person name="Zhu L.Y."/>
            <person name="Li T."/>
            <person name="Ding Y."/>
            <person name="Nie L."/>
            <person name="Li Q."/>
            <person name="Dong W.R."/>
            <person name="Jiang L."/>
            <person name="Sun B."/>
            <person name="Zhang X."/>
            <person name="Li M."/>
            <person name="Zhang H.Q."/>
            <person name="Xie S."/>
            <person name="Zhu Y."/>
            <person name="Jiang X."/>
            <person name="Wang X."/>
            <person name="Mu P."/>
            <person name="Chen W."/>
            <person name="Yue Z."/>
            <person name="Wang Z."/>
            <person name="Wang J."/>
            <person name="Shao J.Z."/>
            <person name="Chen X."/>
        </authorList>
    </citation>
    <scope>NUCLEOTIDE SEQUENCE [LARGE SCALE GENOMIC DNA]</scope>
    <source>
        <strain evidence="5">SSNF</strain>
        <tissue evidence="5">Blood</tissue>
    </source>
</reference>
<evidence type="ECO:0000256" key="3">
    <source>
        <dbReference type="SAM" id="Phobius"/>
    </source>
</evidence>
<dbReference type="PANTHER" id="PTHR14002:SF59">
    <property type="entry name" value="CUB AND ZONA PELLUCIDA-LIKE DOMAIN-CONTAINING PROTEIN 1-RELATED"/>
    <property type="match status" value="1"/>
</dbReference>
<evidence type="ECO:0000256" key="2">
    <source>
        <dbReference type="ARBA" id="ARBA00023157"/>
    </source>
</evidence>
<protein>
    <submittedName>
        <fullName evidence="5">CUB and zona pellucida-like domain-containing protein 1</fullName>
    </submittedName>
</protein>
<gene>
    <name evidence="5" type="ORF">EH28_00744</name>
</gene>
<keyword evidence="3" id="KW-0472">Membrane</keyword>
<evidence type="ECO:0000313" key="5">
    <source>
        <dbReference type="EMBL" id="KKF25714.1"/>
    </source>
</evidence>
<proteinExistence type="predicted"/>
<organism evidence="5">
    <name type="scientific">Larimichthys crocea</name>
    <name type="common">Large yellow croaker</name>
    <name type="synonym">Pseudosciaena crocea</name>
    <dbReference type="NCBI Taxonomy" id="215358"/>
    <lineage>
        <taxon>Eukaryota</taxon>
        <taxon>Metazoa</taxon>
        <taxon>Chordata</taxon>
        <taxon>Craniata</taxon>
        <taxon>Vertebrata</taxon>
        <taxon>Euteleostomi</taxon>
        <taxon>Actinopterygii</taxon>
        <taxon>Neopterygii</taxon>
        <taxon>Teleostei</taxon>
        <taxon>Neoteleostei</taxon>
        <taxon>Acanthomorphata</taxon>
        <taxon>Eupercaria</taxon>
        <taxon>Sciaenidae</taxon>
        <taxon>Larimichthys</taxon>
    </lineage>
</organism>
<dbReference type="eggNOG" id="ENOG502QW8I">
    <property type="taxonomic scope" value="Eukaryota"/>
</dbReference>
<feature type="transmembrane region" description="Helical" evidence="3">
    <location>
        <begin position="84"/>
        <end position="104"/>
    </location>
</feature>
<dbReference type="EMBL" id="KQ041548">
    <property type="protein sequence ID" value="KKF25714.1"/>
    <property type="molecule type" value="Genomic_DNA"/>
</dbReference>
<accession>A0A0F8CRM2</accession>
<dbReference type="AlphaFoldDB" id="A0A0F8CRM2"/>
<dbReference type="InterPro" id="IPR042235">
    <property type="entry name" value="ZP-C_dom"/>
</dbReference>
<dbReference type="PANTHER" id="PTHR14002">
    <property type="entry name" value="ENDOGLIN/TGF-BETA RECEPTOR TYPE III"/>
    <property type="match status" value="1"/>
</dbReference>
<keyword evidence="2" id="KW-1015">Disulfide bond</keyword>
<keyword evidence="3" id="KW-0812">Transmembrane</keyword>